<proteinExistence type="predicted"/>
<gene>
    <name evidence="5" type="ORF">CA264_08905</name>
</gene>
<dbReference type="OrthoDB" id="9780884at2"/>
<dbReference type="GO" id="GO:0009245">
    <property type="term" value="P:lipid A biosynthetic process"/>
    <property type="evidence" value="ECO:0007669"/>
    <property type="project" value="TreeGrafter"/>
</dbReference>
<evidence type="ECO:0000256" key="3">
    <source>
        <dbReference type="SAM" id="Phobius"/>
    </source>
</evidence>
<feature type="domain" description="Calcineurin-like phosphoesterase" evidence="4">
    <location>
        <begin position="177"/>
        <end position="357"/>
    </location>
</feature>
<dbReference type="STRING" id="709015.GCA_000472485_01793"/>
<reference evidence="6" key="1">
    <citation type="submission" date="2017-05" db="EMBL/GenBank/DDBJ databases">
        <authorList>
            <person name="Ray J."/>
            <person name="Price M."/>
            <person name="Deutschbauer A."/>
        </authorList>
    </citation>
    <scope>NUCLEOTIDE SEQUENCE [LARGE SCALE GENOMIC DNA]</scope>
    <source>
        <strain evidence="6">DSM 19842</strain>
    </source>
</reference>
<evidence type="ECO:0000259" key="4">
    <source>
        <dbReference type="Pfam" id="PF00149"/>
    </source>
</evidence>
<keyword evidence="6" id="KW-1185">Reference proteome</keyword>
<dbReference type="Proteomes" id="UP000266292">
    <property type="component" value="Chromosome"/>
</dbReference>
<protein>
    <submittedName>
        <fullName evidence="5">Metallophosphatase</fullName>
    </submittedName>
</protein>
<dbReference type="GO" id="GO:0016020">
    <property type="term" value="C:membrane"/>
    <property type="evidence" value="ECO:0007669"/>
    <property type="project" value="GOC"/>
</dbReference>
<evidence type="ECO:0000256" key="2">
    <source>
        <dbReference type="ARBA" id="ARBA00022801"/>
    </source>
</evidence>
<keyword evidence="2" id="KW-0378">Hydrolase</keyword>
<dbReference type="SUPFAM" id="SSF56300">
    <property type="entry name" value="Metallo-dependent phosphatases"/>
    <property type="match status" value="1"/>
</dbReference>
<dbReference type="Gene3D" id="3.60.21.10">
    <property type="match status" value="1"/>
</dbReference>
<keyword evidence="1" id="KW-0479">Metal-binding</keyword>
<dbReference type="KEGG" id="pact:CA264_08905"/>
<feature type="transmembrane region" description="Helical" evidence="3">
    <location>
        <begin position="41"/>
        <end position="60"/>
    </location>
</feature>
<organism evidence="5 6">
    <name type="scientific">Pontibacter actiniarum</name>
    <dbReference type="NCBI Taxonomy" id="323450"/>
    <lineage>
        <taxon>Bacteria</taxon>
        <taxon>Pseudomonadati</taxon>
        <taxon>Bacteroidota</taxon>
        <taxon>Cytophagia</taxon>
        <taxon>Cytophagales</taxon>
        <taxon>Hymenobacteraceae</taxon>
        <taxon>Pontibacter</taxon>
    </lineage>
</organism>
<evidence type="ECO:0000256" key="1">
    <source>
        <dbReference type="ARBA" id="ARBA00022723"/>
    </source>
</evidence>
<evidence type="ECO:0000313" key="5">
    <source>
        <dbReference type="EMBL" id="ARS35546.1"/>
    </source>
</evidence>
<keyword evidence="3" id="KW-0472">Membrane</keyword>
<sequence length="419" mass="47555">MLFQIIGFLIFSLLLLGLDLYLYQAILAMRWFSGGSKKKHFTCTWWGYAAVTILLAVFINRQFNVSEPVREMFIANLFIALTTKITFLAFVLLDDVRRGSVWLKRKLAPVKQQQIKPANPVENKITRSEFLLKTGALVAAVPLVSMSRGVLSGAYDYQVKHQVLYLPNLPKAFDGIRLGQLSDIHSGSFYNQRAVLGGVEMLLQEKPDFIFFTGDLVNDRASEMRDYQDIFSKVKAPLGVFSVLGNHDYGDYKLWESAAAKAKNLAAIKTTHKNMGWDLLLNEHRSLKVDKEELAIIGIENWGTGMATQYGRMDMAVKGTKDAPVKLLLSHDPSHWRAEVLPKYPQIDATFSGHTHGMQLGVQTDHFQWSPIQYRYSEWAGLYQEQQQQLYVNVGYGFLEYPGRVGILPEITVFELRCT</sequence>
<keyword evidence="3" id="KW-1133">Transmembrane helix</keyword>
<dbReference type="InterPro" id="IPR029052">
    <property type="entry name" value="Metallo-depent_PP-like"/>
</dbReference>
<keyword evidence="3" id="KW-0812">Transmembrane</keyword>
<feature type="transmembrane region" description="Helical" evidence="3">
    <location>
        <begin position="6"/>
        <end position="29"/>
    </location>
</feature>
<dbReference type="RefSeq" id="WP_025606459.1">
    <property type="nucleotide sequence ID" value="NZ_CP021235.1"/>
</dbReference>
<dbReference type="EMBL" id="CP021235">
    <property type="protein sequence ID" value="ARS35546.1"/>
    <property type="molecule type" value="Genomic_DNA"/>
</dbReference>
<dbReference type="GO" id="GO:0008758">
    <property type="term" value="F:UDP-2,3-diacylglucosamine hydrolase activity"/>
    <property type="evidence" value="ECO:0007669"/>
    <property type="project" value="TreeGrafter"/>
</dbReference>
<feature type="transmembrane region" description="Helical" evidence="3">
    <location>
        <begin position="72"/>
        <end position="93"/>
    </location>
</feature>
<dbReference type="Pfam" id="PF00149">
    <property type="entry name" value="Metallophos"/>
    <property type="match status" value="1"/>
</dbReference>
<dbReference type="PANTHER" id="PTHR31302">
    <property type="entry name" value="TRANSMEMBRANE PROTEIN WITH METALLOPHOSPHOESTERASE DOMAIN-RELATED"/>
    <property type="match status" value="1"/>
</dbReference>
<dbReference type="InterPro" id="IPR004843">
    <property type="entry name" value="Calcineurin-like_PHP"/>
</dbReference>
<name>A0A1X9YRN3_9BACT</name>
<accession>A0A1X9YRN3</accession>
<dbReference type="AlphaFoldDB" id="A0A1X9YRN3"/>
<dbReference type="InterPro" id="IPR051158">
    <property type="entry name" value="Metallophosphoesterase_sf"/>
</dbReference>
<dbReference type="PANTHER" id="PTHR31302:SF31">
    <property type="entry name" value="PHOSPHODIESTERASE YAEI"/>
    <property type="match status" value="1"/>
</dbReference>
<evidence type="ECO:0000313" key="6">
    <source>
        <dbReference type="Proteomes" id="UP000266292"/>
    </source>
</evidence>
<dbReference type="GO" id="GO:0046872">
    <property type="term" value="F:metal ion binding"/>
    <property type="evidence" value="ECO:0007669"/>
    <property type="project" value="UniProtKB-KW"/>
</dbReference>